<keyword evidence="4" id="KW-1185">Reference proteome</keyword>
<evidence type="ECO:0000313" key="3">
    <source>
        <dbReference type="EMBL" id="KAF7334987.1"/>
    </source>
</evidence>
<dbReference type="InterPro" id="IPR032675">
    <property type="entry name" value="LRR_dom_sf"/>
</dbReference>
<sequence length="489" mass="54972">MPDGSQAVPIPLLTLTLIPIFSDLNLSSMNITPSNTRSRLAQIEKAIARLEAQLAALRAERDQIRGSLCYPILTLPTEITIEIFMCYAVFHGIGIPLLLASVCRLWRAIAFSAGELWATIFFRAGDFWRMRDVKKLIQFHLAHAGMVPLDLLISFPHAPEVRNPVLSALAQHALQWRSLDLILHTPSFIDGLKRALPSLTKLEIRVDQRAEGGPPITAFARTPLLREVSIRELSLDEIILPWMQLTKLELRNQTFDECLQILAETPGLQWLYLSPTLPDEAMHGRRGCTLPHLHTLILFDPHCWLVECLILPRLERLELWSPASDGAFVMERLVRCWGCTVRTLRLSFTKNMELRFYTAAFPGIRNLTLYEPLLSADELWEFFTGLAGNPTSLRLLSSLALEDCSVLLDIYAVASLLGSRCDGNDGVTPIMSFSTSFKYGQFSSDEEIGDIIQHLRNLQRNGLKVNISRAPRYPGSHLDARMVAELASV</sequence>
<proteinExistence type="predicted"/>
<feature type="coiled-coil region" evidence="1">
    <location>
        <begin position="40"/>
        <end position="67"/>
    </location>
</feature>
<protein>
    <submittedName>
        <fullName evidence="3">F-box domain-containing protein</fullName>
    </submittedName>
</protein>
<dbReference type="InterPro" id="IPR001810">
    <property type="entry name" value="F-box_dom"/>
</dbReference>
<dbReference type="OrthoDB" id="2269034at2759"/>
<dbReference type="Gene3D" id="3.80.10.10">
    <property type="entry name" value="Ribonuclease Inhibitor"/>
    <property type="match status" value="1"/>
</dbReference>
<reference evidence="3" key="1">
    <citation type="submission" date="2020-05" db="EMBL/GenBank/DDBJ databases">
        <title>Mycena genomes resolve the evolution of fungal bioluminescence.</title>
        <authorList>
            <person name="Tsai I.J."/>
        </authorList>
    </citation>
    <scope>NUCLEOTIDE SEQUENCE</scope>
    <source>
        <strain evidence="3">CCC161011</strain>
    </source>
</reference>
<dbReference type="AlphaFoldDB" id="A0A8H6X6E3"/>
<evidence type="ECO:0000259" key="2">
    <source>
        <dbReference type="Pfam" id="PF12937"/>
    </source>
</evidence>
<organism evidence="3 4">
    <name type="scientific">Mycena venus</name>
    <dbReference type="NCBI Taxonomy" id="2733690"/>
    <lineage>
        <taxon>Eukaryota</taxon>
        <taxon>Fungi</taxon>
        <taxon>Dikarya</taxon>
        <taxon>Basidiomycota</taxon>
        <taxon>Agaricomycotina</taxon>
        <taxon>Agaricomycetes</taxon>
        <taxon>Agaricomycetidae</taxon>
        <taxon>Agaricales</taxon>
        <taxon>Marasmiineae</taxon>
        <taxon>Mycenaceae</taxon>
        <taxon>Mycena</taxon>
    </lineage>
</organism>
<keyword evidence="1" id="KW-0175">Coiled coil</keyword>
<dbReference type="Pfam" id="PF12937">
    <property type="entry name" value="F-box-like"/>
    <property type="match status" value="1"/>
</dbReference>
<feature type="domain" description="F-box" evidence="2">
    <location>
        <begin position="72"/>
        <end position="123"/>
    </location>
</feature>
<evidence type="ECO:0000256" key="1">
    <source>
        <dbReference type="SAM" id="Coils"/>
    </source>
</evidence>
<gene>
    <name evidence="3" type="ORF">MVEN_02248900</name>
</gene>
<name>A0A8H6X6E3_9AGAR</name>
<comment type="caution">
    <text evidence="3">The sequence shown here is derived from an EMBL/GenBank/DDBJ whole genome shotgun (WGS) entry which is preliminary data.</text>
</comment>
<evidence type="ECO:0000313" key="4">
    <source>
        <dbReference type="Proteomes" id="UP000620124"/>
    </source>
</evidence>
<dbReference type="SUPFAM" id="SSF52047">
    <property type="entry name" value="RNI-like"/>
    <property type="match status" value="1"/>
</dbReference>
<dbReference type="EMBL" id="JACAZI010000025">
    <property type="protein sequence ID" value="KAF7334987.1"/>
    <property type="molecule type" value="Genomic_DNA"/>
</dbReference>
<accession>A0A8H6X6E3</accession>
<dbReference type="Proteomes" id="UP000620124">
    <property type="component" value="Unassembled WGS sequence"/>
</dbReference>